<dbReference type="Proteomes" id="UP000219564">
    <property type="component" value="Unassembled WGS sequence"/>
</dbReference>
<dbReference type="EMBL" id="OBKZ01000015">
    <property type="protein sequence ID" value="SOB52141.1"/>
    <property type="molecule type" value="Genomic_DNA"/>
</dbReference>
<comment type="caution">
    <text evidence="1">The sequence shown here is derived from an EMBL/GenBank/DDBJ whole genome shotgun (WGS) entry which is preliminary data.</text>
</comment>
<name>A0AAX2H779_9PSED</name>
<proteinExistence type="predicted"/>
<evidence type="ECO:0000313" key="2">
    <source>
        <dbReference type="Proteomes" id="UP000219564"/>
    </source>
</evidence>
<accession>A0AAX2H779</accession>
<protein>
    <submittedName>
        <fullName evidence="1">Uncharacterized protein</fullName>
    </submittedName>
</protein>
<sequence>MLTPMPQMMLISHKPKLAPATLSAATQPVPKKMRSAVPRNSAIHWPESVGCCDAVVMCKTSFLLFFDVVSQVAVELHTYREWLIPVFRVRVNRNIILADIFRIEKI</sequence>
<organism evidence="1 2">
    <name type="scientific">Pseudomonas lundensis</name>
    <dbReference type="NCBI Taxonomy" id="86185"/>
    <lineage>
        <taxon>Bacteria</taxon>
        <taxon>Pseudomonadati</taxon>
        <taxon>Pseudomonadota</taxon>
        <taxon>Gammaproteobacteria</taxon>
        <taxon>Pseudomonadales</taxon>
        <taxon>Pseudomonadaceae</taxon>
        <taxon>Pseudomonas</taxon>
    </lineage>
</organism>
<dbReference type="AlphaFoldDB" id="A0AAX2H779"/>
<evidence type="ECO:0000313" key="1">
    <source>
        <dbReference type="EMBL" id="SOB52141.1"/>
    </source>
</evidence>
<reference evidence="1 2" key="1">
    <citation type="submission" date="2017-08" db="EMBL/GenBank/DDBJ databases">
        <authorList>
            <person name="Chaillou S."/>
        </authorList>
    </citation>
    <scope>NUCLEOTIDE SEQUENCE [LARGE SCALE GENOMIC DNA]</scope>
    <source>
        <strain evidence="1 2">MFPA15A1205</strain>
    </source>
</reference>
<gene>
    <name evidence="1" type="ORF">PLUA15_220189</name>
</gene>